<reference evidence="4" key="1">
    <citation type="journal article" date="2019" name="Int. J. Syst. Evol. Microbiol.">
        <title>The Global Catalogue of Microorganisms (GCM) 10K type strain sequencing project: providing services to taxonomists for standard genome sequencing and annotation.</title>
        <authorList>
            <consortium name="The Broad Institute Genomics Platform"/>
            <consortium name="The Broad Institute Genome Sequencing Center for Infectious Disease"/>
            <person name="Wu L."/>
            <person name="Ma J."/>
        </authorList>
    </citation>
    <scope>NUCLEOTIDE SEQUENCE [LARGE SCALE GENOMIC DNA]</scope>
    <source>
        <strain evidence="4">JCM 18303</strain>
    </source>
</reference>
<dbReference type="InterPro" id="IPR036388">
    <property type="entry name" value="WH-like_DNA-bd_sf"/>
</dbReference>
<dbReference type="PANTHER" id="PTHR18964">
    <property type="entry name" value="ROK (REPRESSOR, ORF, KINASE) FAMILY"/>
    <property type="match status" value="1"/>
</dbReference>
<name>A0ABP9PGJ5_9PSEU</name>
<proteinExistence type="inferred from homology"/>
<dbReference type="Gene3D" id="1.10.10.10">
    <property type="entry name" value="Winged helix-like DNA-binding domain superfamily/Winged helix DNA-binding domain"/>
    <property type="match status" value="1"/>
</dbReference>
<dbReference type="SUPFAM" id="SSF53067">
    <property type="entry name" value="Actin-like ATPase domain"/>
    <property type="match status" value="1"/>
</dbReference>
<dbReference type="Pfam" id="PF12802">
    <property type="entry name" value="MarR_2"/>
    <property type="match status" value="1"/>
</dbReference>
<dbReference type="InterPro" id="IPR036390">
    <property type="entry name" value="WH_DNA-bd_sf"/>
</dbReference>
<dbReference type="PROSITE" id="PS01125">
    <property type="entry name" value="ROK"/>
    <property type="match status" value="1"/>
</dbReference>
<evidence type="ECO:0000313" key="3">
    <source>
        <dbReference type="EMBL" id="GAA5146111.1"/>
    </source>
</evidence>
<protein>
    <submittedName>
        <fullName evidence="3">ROK family transcriptional regulator</fullName>
    </submittedName>
</protein>
<dbReference type="PANTHER" id="PTHR18964:SF173">
    <property type="entry name" value="GLUCOKINASE"/>
    <property type="match status" value="1"/>
</dbReference>
<dbReference type="EMBL" id="BAABJP010000001">
    <property type="protein sequence ID" value="GAA5146111.1"/>
    <property type="molecule type" value="Genomic_DNA"/>
</dbReference>
<keyword evidence="4" id="KW-1185">Reference proteome</keyword>
<sequence length="389" mass="40401">MKEANQARLVDALRDAGTMTQAELARFTGLAPSTISNIVRALTSGGLLEVSPTVSRGRTAQAVRLSRSAGLLLAADFGHRHLTVAVADLAYRILGRRRVALEWDHRVDDGLSEVDRLAGELLTELGVDRSALVGVGMGLPAPIDVRTGQVGAPSQLPGWIGVDAAELAGRRLGVSVRVDNDANLGALAEQRWGAGRGAEHLAYLKLSDGVGCGLVIAGRLFRGAIGTAGELGHATMNEFGALCRCGNRGCLETLVATPALLAELARVHEDELTSIGDVIRLARAGEVTARRVLDDAGQHIGVAVANLCNIFNPDRIVVGGELSQAEDLVLASMSRTLNRQGIPAAAQAAELVLAELGTESQLLGALLLAGEAAGPHLLATLPPVELDAG</sequence>
<dbReference type="Proteomes" id="UP001428817">
    <property type="component" value="Unassembled WGS sequence"/>
</dbReference>
<evidence type="ECO:0000256" key="1">
    <source>
        <dbReference type="ARBA" id="ARBA00006479"/>
    </source>
</evidence>
<dbReference type="InterPro" id="IPR000835">
    <property type="entry name" value="HTH_MarR-typ"/>
</dbReference>
<organism evidence="3 4">
    <name type="scientific">Pseudonocardia eucalypti</name>
    <dbReference type="NCBI Taxonomy" id="648755"/>
    <lineage>
        <taxon>Bacteria</taxon>
        <taxon>Bacillati</taxon>
        <taxon>Actinomycetota</taxon>
        <taxon>Actinomycetes</taxon>
        <taxon>Pseudonocardiales</taxon>
        <taxon>Pseudonocardiaceae</taxon>
        <taxon>Pseudonocardia</taxon>
    </lineage>
</organism>
<feature type="domain" description="HTH marR-type" evidence="2">
    <location>
        <begin position="5"/>
        <end position="56"/>
    </location>
</feature>
<gene>
    <name evidence="3" type="ORF">GCM10023321_05060</name>
</gene>
<dbReference type="SUPFAM" id="SSF46785">
    <property type="entry name" value="Winged helix' DNA-binding domain"/>
    <property type="match status" value="1"/>
</dbReference>
<evidence type="ECO:0000259" key="2">
    <source>
        <dbReference type="Pfam" id="PF12802"/>
    </source>
</evidence>
<dbReference type="Gene3D" id="3.30.420.40">
    <property type="match status" value="2"/>
</dbReference>
<dbReference type="Pfam" id="PF00480">
    <property type="entry name" value="ROK"/>
    <property type="match status" value="1"/>
</dbReference>
<comment type="similarity">
    <text evidence="1">Belongs to the ROK (NagC/XylR) family.</text>
</comment>
<dbReference type="InterPro" id="IPR000600">
    <property type="entry name" value="ROK"/>
</dbReference>
<evidence type="ECO:0000313" key="4">
    <source>
        <dbReference type="Proteomes" id="UP001428817"/>
    </source>
</evidence>
<dbReference type="InterPro" id="IPR049874">
    <property type="entry name" value="ROK_cs"/>
</dbReference>
<comment type="caution">
    <text evidence="3">The sequence shown here is derived from an EMBL/GenBank/DDBJ whole genome shotgun (WGS) entry which is preliminary data.</text>
</comment>
<accession>A0ABP9PGJ5</accession>
<dbReference type="InterPro" id="IPR043129">
    <property type="entry name" value="ATPase_NBD"/>
</dbReference>